<evidence type="ECO:0000313" key="3">
    <source>
        <dbReference type="Proteomes" id="UP000649768"/>
    </source>
</evidence>
<accession>A0ABR9BPG9</accession>
<name>A0ABR9BPG9_9GAMM</name>
<dbReference type="Proteomes" id="UP000649768">
    <property type="component" value="Unassembled WGS sequence"/>
</dbReference>
<proteinExistence type="predicted"/>
<evidence type="ECO:0000313" key="2">
    <source>
        <dbReference type="EMBL" id="MBD8514470.1"/>
    </source>
</evidence>
<gene>
    <name evidence="2" type="ORF">IFO68_17450</name>
</gene>
<feature type="transmembrane region" description="Helical" evidence="1">
    <location>
        <begin position="12"/>
        <end position="30"/>
    </location>
</feature>
<keyword evidence="1" id="KW-1133">Transmembrane helix</keyword>
<comment type="caution">
    <text evidence="2">The sequence shown here is derived from an EMBL/GenBank/DDBJ whole genome shotgun (WGS) entry which is preliminary data.</text>
</comment>
<evidence type="ECO:0000256" key="1">
    <source>
        <dbReference type="SAM" id="Phobius"/>
    </source>
</evidence>
<dbReference type="RefSeq" id="WP_192017102.1">
    <property type="nucleotide sequence ID" value="NZ_JACYTP010000013.1"/>
</dbReference>
<feature type="transmembrane region" description="Helical" evidence="1">
    <location>
        <begin position="50"/>
        <end position="71"/>
    </location>
</feature>
<keyword evidence="1" id="KW-0472">Membrane</keyword>
<sequence>MTDTCVQINEQGFLYAVPTPITDCAGYVLISKSSYDSYLAGSELTPEDVGAAFSFGFAAILVSCYFAAYPVGIAKRLINKL</sequence>
<dbReference type="GO" id="GO:0003677">
    <property type="term" value="F:DNA binding"/>
    <property type="evidence" value="ECO:0007669"/>
    <property type="project" value="UniProtKB-KW"/>
</dbReference>
<keyword evidence="1" id="KW-0812">Transmembrane</keyword>
<reference evidence="2 3" key="1">
    <citation type="submission" date="2020-09" db="EMBL/GenBank/DDBJ databases">
        <title>Photobacterium sp. CAU 1568 isolated from sand of Sido Beach.</title>
        <authorList>
            <person name="Kim W."/>
        </authorList>
    </citation>
    <scope>NUCLEOTIDE SEQUENCE [LARGE SCALE GENOMIC DNA]</scope>
    <source>
        <strain evidence="2 3">CAU 1568</strain>
    </source>
</reference>
<keyword evidence="2" id="KW-0238">DNA-binding</keyword>
<dbReference type="EMBL" id="JACYTP010000013">
    <property type="protein sequence ID" value="MBD8514470.1"/>
    <property type="molecule type" value="Genomic_DNA"/>
</dbReference>
<protein>
    <submittedName>
        <fullName evidence="2">Single-stranded DNA-binding protein</fullName>
    </submittedName>
</protein>
<organism evidence="2 3">
    <name type="scientific">Photobacterium arenosum</name>
    <dbReference type="NCBI Taxonomy" id="2774143"/>
    <lineage>
        <taxon>Bacteria</taxon>
        <taxon>Pseudomonadati</taxon>
        <taxon>Pseudomonadota</taxon>
        <taxon>Gammaproteobacteria</taxon>
        <taxon>Vibrionales</taxon>
        <taxon>Vibrionaceae</taxon>
        <taxon>Photobacterium</taxon>
    </lineage>
</organism>
<keyword evidence="3" id="KW-1185">Reference proteome</keyword>